<dbReference type="SUPFAM" id="SSF53335">
    <property type="entry name" value="S-adenosyl-L-methionine-dependent methyltransferases"/>
    <property type="match status" value="1"/>
</dbReference>
<dbReference type="EMBL" id="CP095045">
    <property type="protein sequence ID" value="UOQ57687.1"/>
    <property type="molecule type" value="Genomic_DNA"/>
</dbReference>
<keyword evidence="2" id="KW-1185">Reference proteome</keyword>
<evidence type="ECO:0000313" key="1">
    <source>
        <dbReference type="EMBL" id="UOQ57687.1"/>
    </source>
</evidence>
<dbReference type="RefSeq" id="WP_244728509.1">
    <property type="nucleotide sequence ID" value="NZ_CP095045.1"/>
</dbReference>
<gene>
    <name evidence="1" type="ORF">MUN78_02245</name>
</gene>
<dbReference type="PANTHER" id="PTHR13627:SF31">
    <property type="entry name" value="RIBITOL 5-PHOSPHATE TRANSFERASE FKRP"/>
    <property type="match status" value="1"/>
</dbReference>
<accession>A0ABY4FN50</accession>
<dbReference type="Gene3D" id="3.40.50.150">
    <property type="entry name" value="Vaccinia Virus protein VP39"/>
    <property type="match status" value="1"/>
</dbReference>
<dbReference type="Proteomes" id="UP000831786">
    <property type="component" value="Chromosome"/>
</dbReference>
<dbReference type="InterPro" id="IPR052613">
    <property type="entry name" value="LicD_transferase"/>
</dbReference>
<name>A0ABY4FN50_9MICO</name>
<reference evidence="1 2" key="1">
    <citation type="submission" date="2022-04" db="EMBL/GenBank/DDBJ databases">
        <title>Leucobacter sp. isolated from rhizosphere of garlic.</title>
        <authorList>
            <person name="Won M."/>
            <person name="Lee C.-M."/>
            <person name="Woen H.-Y."/>
            <person name="Kwon S.-W."/>
        </authorList>
    </citation>
    <scope>NUCLEOTIDE SEQUENCE [LARGE SCALE GENOMIC DNA]</scope>
    <source>
        <strain evidence="1 2">H21R-40</strain>
    </source>
</reference>
<dbReference type="PANTHER" id="PTHR13627">
    <property type="entry name" value="FUKUTIN RELATED PROTEIN"/>
    <property type="match status" value="1"/>
</dbReference>
<sequence>MHLEIDGRRVWSVSIPDALLVPWPDALRQRLRGSAACRVVDAAGGAELWSGRVVWGGDGAPELVDPAGRPLALNKWGLMRPSFERDGRIRERVAAFAAEILGVLQEEGFIAFIVGGTLLGAERSGEILPHDDDADLAYLSPHEHPSDLVVENEGLRELLVARGYRVRRHSWAHLQILTGEEADVEYYVDIFTAFYRDGLFHEPIHVRAPGMEHAILPLGERELHGRAFPAPRDPDAWLSACYGPEWRTPDPTFSFDTPLPTRRRFDAWFGSYNLGRNPWEERYGEGGGGHESALIRPHVRAAGDAVVDLGSGGGEDLAAYRAAGLRAAGADYARNAPAVREGAALVNLVDYVEATRFLTASLRGLGSAARPVIAANHLLACQDPRGRETVLGLIALALRHGARAFSADYEELGAYAFTAPRTWHLEERVLAAEAAAVGLACTTIERGARADEDGVLRSIAVTEFQLAAASGE</sequence>
<dbReference type="InterPro" id="IPR029063">
    <property type="entry name" value="SAM-dependent_MTases_sf"/>
</dbReference>
<organism evidence="1 2">
    <name type="scientific">Leucobacter allii</name>
    <dbReference type="NCBI Taxonomy" id="2932247"/>
    <lineage>
        <taxon>Bacteria</taxon>
        <taxon>Bacillati</taxon>
        <taxon>Actinomycetota</taxon>
        <taxon>Actinomycetes</taxon>
        <taxon>Micrococcales</taxon>
        <taxon>Microbacteriaceae</taxon>
        <taxon>Leucobacter</taxon>
    </lineage>
</organism>
<protein>
    <submittedName>
        <fullName evidence="1">LicD family protein</fullName>
    </submittedName>
</protein>
<proteinExistence type="predicted"/>
<evidence type="ECO:0000313" key="2">
    <source>
        <dbReference type="Proteomes" id="UP000831786"/>
    </source>
</evidence>